<dbReference type="GO" id="GO:0022857">
    <property type="term" value="F:transmembrane transporter activity"/>
    <property type="evidence" value="ECO:0007669"/>
    <property type="project" value="InterPro"/>
</dbReference>
<dbReference type="PANTHER" id="PTHR23513:SF11">
    <property type="entry name" value="STAPHYLOFERRIN A TRANSPORTER"/>
    <property type="match status" value="1"/>
</dbReference>
<feature type="transmembrane region" description="Helical" evidence="6">
    <location>
        <begin position="172"/>
        <end position="192"/>
    </location>
</feature>
<dbReference type="InterPro" id="IPR011701">
    <property type="entry name" value="MFS"/>
</dbReference>
<dbReference type="Pfam" id="PF07690">
    <property type="entry name" value="MFS_1"/>
    <property type="match status" value="1"/>
</dbReference>
<evidence type="ECO:0000256" key="5">
    <source>
        <dbReference type="ARBA" id="ARBA00023136"/>
    </source>
</evidence>
<evidence type="ECO:0000313" key="8">
    <source>
        <dbReference type="EMBL" id="SVD23971.1"/>
    </source>
</evidence>
<organism evidence="8">
    <name type="scientific">marine metagenome</name>
    <dbReference type="NCBI Taxonomy" id="408172"/>
    <lineage>
        <taxon>unclassified sequences</taxon>
        <taxon>metagenomes</taxon>
        <taxon>ecological metagenomes</taxon>
    </lineage>
</organism>
<feature type="transmembrane region" description="Helical" evidence="6">
    <location>
        <begin position="108"/>
        <end position="126"/>
    </location>
</feature>
<accession>A0A382TR37</accession>
<feature type="transmembrane region" description="Helical" evidence="6">
    <location>
        <begin position="84"/>
        <end position="102"/>
    </location>
</feature>
<evidence type="ECO:0000256" key="3">
    <source>
        <dbReference type="ARBA" id="ARBA00022692"/>
    </source>
</evidence>
<dbReference type="PROSITE" id="PS50850">
    <property type="entry name" value="MFS"/>
    <property type="match status" value="1"/>
</dbReference>
<sequence length="226" mass="26578">MNIYILQNYLYDIFFNTKNYFQLWLIGFLINILRWSEIVITGIIIFNITNSPLQVTLLLIFRFLSLMSFSVISGIITDKYNKKICLSTSLFLMTLISLMFYFLSKLDINIYLLQIYSIVSGLFWAIETTVRKSLIIESITKDNYAKYISLDTFTLQLTRFIGPLISGLFYEYFLLSYLFIFATFTYAISFIISTKLKYNNSKNINNNNVKYNLAVIYKIILRSKNL</sequence>
<dbReference type="PANTHER" id="PTHR23513">
    <property type="entry name" value="INTEGRAL MEMBRANE EFFLUX PROTEIN-RELATED"/>
    <property type="match status" value="1"/>
</dbReference>
<feature type="transmembrane region" description="Helical" evidence="6">
    <location>
        <begin position="55"/>
        <end position="77"/>
    </location>
</feature>
<keyword evidence="2" id="KW-1003">Cell membrane</keyword>
<evidence type="ECO:0000259" key="7">
    <source>
        <dbReference type="PROSITE" id="PS50850"/>
    </source>
</evidence>
<feature type="domain" description="Major facilitator superfamily (MFS) profile" evidence="7">
    <location>
        <begin position="1"/>
        <end position="226"/>
    </location>
</feature>
<gene>
    <name evidence="8" type="ORF">METZ01_LOCUS376825</name>
</gene>
<dbReference type="GO" id="GO:0005886">
    <property type="term" value="C:plasma membrane"/>
    <property type="evidence" value="ECO:0007669"/>
    <property type="project" value="UniProtKB-SubCell"/>
</dbReference>
<dbReference type="InterPro" id="IPR036259">
    <property type="entry name" value="MFS_trans_sf"/>
</dbReference>
<feature type="transmembrane region" description="Helical" evidence="6">
    <location>
        <begin position="21"/>
        <end position="49"/>
    </location>
</feature>
<feature type="transmembrane region" description="Helical" evidence="6">
    <location>
        <begin position="147"/>
        <end position="166"/>
    </location>
</feature>
<protein>
    <recommendedName>
        <fullName evidence="7">Major facilitator superfamily (MFS) profile domain-containing protein</fullName>
    </recommendedName>
</protein>
<reference evidence="8" key="1">
    <citation type="submission" date="2018-05" db="EMBL/GenBank/DDBJ databases">
        <authorList>
            <person name="Lanie J.A."/>
            <person name="Ng W.-L."/>
            <person name="Kazmierczak K.M."/>
            <person name="Andrzejewski T.M."/>
            <person name="Davidsen T.M."/>
            <person name="Wayne K.J."/>
            <person name="Tettelin H."/>
            <person name="Glass J.I."/>
            <person name="Rusch D."/>
            <person name="Podicherti R."/>
            <person name="Tsui H.-C.T."/>
            <person name="Winkler M.E."/>
        </authorList>
    </citation>
    <scope>NUCLEOTIDE SEQUENCE</scope>
</reference>
<name>A0A382TR37_9ZZZZ</name>
<dbReference type="Gene3D" id="1.20.1250.20">
    <property type="entry name" value="MFS general substrate transporter like domains"/>
    <property type="match status" value="1"/>
</dbReference>
<keyword evidence="3 6" id="KW-0812">Transmembrane</keyword>
<keyword evidence="4 6" id="KW-1133">Transmembrane helix</keyword>
<dbReference type="InterPro" id="IPR020846">
    <property type="entry name" value="MFS_dom"/>
</dbReference>
<evidence type="ECO:0000256" key="1">
    <source>
        <dbReference type="ARBA" id="ARBA00004651"/>
    </source>
</evidence>
<comment type="subcellular location">
    <subcellularLocation>
        <location evidence="1">Cell membrane</location>
        <topology evidence="1">Multi-pass membrane protein</topology>
    </subcellularLocation>
</comment>
<dbReference type="AlphaFoldDB" id="A0A382TR37"/>
<proteinExistence type="predicted"/>
<dbReference type="SUPFAM" id="SSF103473">
    <property type="entry name" value="MFS general substrate transporter"/>
    <property type="match status" value="1"/>
</dbReference>
<evidence type="ECO:0000256" key="2">
    <source>
        <dbReference type="ARBA" id="ARBA00022475"/>
    </source>
</evidence>
<evidence type="ECO:0000256" key="4">
    <source>
        <dbReference type="ARBA" id="ARBA00022989"/>
    </source>
</evidence>
<feature type="non-terminal residue" evidence="8">
    <location>
        <position position="226"/>
    </location>
</feature>
<evidence type="ECO:0000256" key="6">
    <source>
        <dbReference type="SAM" id="Phobius"/>
    </source>
</evidence>
<dbReference type="EMBL" id="UINC01138186">
    <property type="protein sequence ID" value="SVD23971.1"/>
    <property type="molecule type" value="Genomic_DNA"/>
</dbReference>
<keyword evidence="5 6" id="KW-0472">Membrane</keyword>